<evidence type="ECO:0000256" key="6">
    <source>
        <dbReference type="ARBA" id="ARBA00022679"/>
    </source>
</evidence>
<dbReference type="FunFam" id="3.30.565.10:FF:000023">
    <property type="entry name" value="PAS domain-containing sensor histidine kinase"/>
    <property type="match status" value="1"/>
</dbReference>
<dbReference type="PANTHER" id="PTHR45453">
    <property type="entry name" value="PHOSPHATE REGULON SENSOR PROTEIN PHOR"/>
    <property type="match status" value="1"/>
</dbReference>
<dbReference type="InterPro" id="IPR003594">
    <property type="entry name" value="HATPase_dom"/>
</dbReference>
<dbReference type="GO" id="GO:0016036">
    <property type="term" value="P:cellular response to phosphate starvation"/>
    <property type="evidence" value="ECO:0007669"/>
    <property type="project" value="TreeGrafter"/>
</dbReference>
<dbReference type="Pfam" id="PF00989">
    <property type="entry name" value="PAS"/>
    <property type="match status" value="1"/>
</dbReference>
<dbReference type="SUPFAM" id="SSF47384">
    <property type="entry name" value="Homodimeric domain of signal transducing histidine kinase"/>
    <property type="match status" value="1"/>
</dbReference>
<proteinExistence type="predicted"/>
<comment type="subcellular location">
    <subcellularLocation>
        <location evidence="2">Cell membrane</location>
    </subcellularLocation>
</comment>
<evidence type="ECO:0000259" key="13">
    <source>
        <dbReference type="PROSITE" id="PS50112"/>
    </source>
</evidence>
<dbReference type="NCBIfam" id="TIGR00229">
    <property type="entry name" value="sensory_box"/>
    <property type="match status" value="1"/>
</dbReference>
<dbReference type="GO" id="GO:0006355">
    <property type="term" value="P:regulation of DNA-templated transcription"/>
    <property type="evidence" value="ECO:0007669"/>
    <property type="project" value="InterPro"/>
</dbReference>
<dbReference type="PANTHER" id="PTHR45453:SF1">
    <property type="entry name" value="PHOSPHATE REGULON SENSOR PROTEIN PHOR"/>
    <property type="match status" value="1"/>
</dbReference>
<feature type="domain" description="PAS" evidence="13">
    <location>
        <begin position="16"/>
        <end position="66"/>
    </location>
</feature>
<evidence type="ECO:0000256" key="7">
    <source>
        <dbReference type="ARBA" id="ARBA00022741"/>
    </source>
</evidence>
<dbReference type="Proteomes" id="UP000230088">
    <property type="component" value="Unassembled WGS sequence"/>
</dbReference>
<keyword evidence="11" id="KW-0472">Membrane</keyword>
<comment type="caution">
    <text evidence="14">The sequence shown here is derived from an EMBL/GenBank/DDBJ whole genome shotgun (WGS) entry which is preliminary data.</text>
</comment>
<dbReference type="SMART" id="SM00388">
    <property type="entry name" value="HisKA"/>
    <property type="match status" value="1"/>
</dbReference>
<gene>
    <name evidence="14" type="ORF">COT33_01865</name>
</gene>
<dbReference type="InterPro" id="IPR050351">
    <property type="entry name" value="BphY/WalK/GraS-like"/>
</dbReference>
<dbReference type="Gene3D" id="1.10.287.130">
    <property type="match status" value="1"/>
</dbReference>
<dbReference type="PROSITE" id="PS50112">
    <property type="entry name" value="PAS"/>
    <property type="match status" value="1"/>
</dbReference>
<evidence type="ECO:0000256" key="3">
    <source>
        <dbReference type="ARBA" id="ARBA00012438"/>
    </source>
</evidence>
<keyword evidence="9" id="KW-0067">ATP-binding</keyword>
<keyword evidence="7" id="KW-0547">Nucleotide-binding</keyword>
<dbReference type="EMBL" id="PEYD01000037">
    <property type="protein sequence ID" value="PIS39444.1"/>
    <property type="molecule type" value="Genomic_DNA"/>
</dbReference>
<dbReference type="AlphaFoldDB" id="A0A2H0YLS4"/>
<dbReference type="InterPro" id="IPR013767">
    <property type="entry name" value="PAS_fold"/>
</dbReference>
<dbReference type="InterPro" id="IPR035965">
    <property type="entry name" value="PAS-like_dom_sf"/>
</dbReference>
<comment type="catalytic activity">
    <reaction evidence="1">
        <text>ATP + protein L-histidine = ADP + protein N-phospho-L-histidine.</text>
        <dbReference type="EC" id="2.7.13.3"/>
    </reaction>
</comment>
<dbReference type="PRINTS" id="PR00344">
    <property type="entry name" value="BCTRLSENSOR"/>
</dbReference>
<evidence type="ECO:0000256" key="9">
    <source>
        <dbReference type="ARBA" id="ARBA00022840"/>
    </source>
</evidence>
<evidence type="ECO:0000259" key="12">
    <source>
        <dbReference type="PROSITE" id="PS50109"/>
    </source>
</evidence>
<evidence type="ECO:0000256" key="11">
    <source>
        <dbReference type="ARBA" id="ARBA00023136"/>
    </source>
</evidence>
<dbReference type="Gene3D" id="3.30.565.10">
    <property type="entry name" value="Histidine kinase-like ATPase, C-terminal domain"/>
    <property type="match status" value="1"/>
</dbReference>
<keyword evidence="10" id="KW-0902">Two-component regulatory system</keyword>
<name>A0A2H0YLS4_9BACT</name>
<feature type="domain" description="Histidine kinase" evidence="12">
    <location>
        <begin position="138"/>
        <end position="358"/>
    </location>
</feature>
<protein>
    <recommendedName>
        <fullName evidence="3">histidine kinase</fullName>
        <ecNumber evidence="3">2.7.13.3</ecNumber>
    </recommendedName>
</protein>
<dbReference type="GO" id="GO:0005886">
    <property type="term" value="C:plasma membrane"/>
    <property type="evidence" value="ECO:0007669"/>
    <property type="project" value="UniProtKB-SubCell"/>
</dbReference>
<dbReference type="InterPro" id="IPR036097">
    <property type="entry name" value="HisK_dim/P_sf"/>
</dbReference>
<dbReference type="InterPro" id="IPR004358">
    <property type="entry name" value="Sig_transdc_His_kin-like_C"/>
</dbReference>
<dbReference type="SUPFAM" id="SSF55785">
    <property type="entry name" value="PYP-like sensor domain (PAS domain)"/>
    <property type="match status" value="1"/>
</dbReference>
<dbReference type="Gene3D" id="3.30.450.20">
    <property type="entry name" value="PAS domain"/>
    <property type="match status" value="1"/>
</dbReference>
<dbReference type="PROSITE" id="PS50109">
    <property type="entry name" value="HIS_KIN"/>
    <property type="match status" value="1"/>
</dbReference>
<dbReference type="CDD" id="cd00082">
    <property type="entry name" value="HisKA"/>
    <property type="match status" value="1"/>
</dbReference>
<dbReference type="GO" id="GO:0005524">
    <property type="term" value="F:ATP binding"/>
    <property type="evidence" value="ECO:0007669"/>
    <property type="project" value="UniProtKB-KW"/>
</dbReference>
<dbReference type="InterPro" id="IPR005467">
    <property type="entry name" value="His_kinase_dom"/>
</dbReference>
<accession>A0A2H0YLS4</accession>
<dbReference type="EC" id="2.7.13.3" evidence="3"/>
<dbReference type="SMART" id="SM00387">
    <property type="entry name" value="HATPase_c"/>
    <property type="match status" value="1"/>
</dbReference>
<evidence type="ECO:0000256" key="5">
    <source>
        <dbReference type="ARBA" id="ARBA00022553"/>
    </source>
</evidence>
<evidence type="ECO:0000256" key="4">
    <source>
        <dbReference type="ARBA" id="ARBA00022475"/>
    </source>
</evidence>
<reference evidence="15" key="1">
    <citation type="submission" date="2017-09" db="EMBL/GenBank/DDBJ databases">
        <title>Depth-based differentiation of microbial function through sediment-hosted aquifers and enrichment of novel symbionts in the deep terrestrial subsurface.</title>
        <authorList>
            <person name="Probst A.J."/>
            <person name="Ladd B."/>
            <person name="Jarett J.K."/>
            <person name="Geller-Mcgrath D.E."/>
            <person name="Sieber C.M.K."/>
            <person name="Emerson J.B."/>
            <person name="Anantharaman K."/>
            <person name="Thomas B.C."/>
            <person name="Malmstrom R."/>
            <person name="Stieglmeier M."/>
            <person name="Klingl A."/>
            <person name="Woyke T."/>
            <person name="Ryan C.M."/>
            <person name="Banfield J.F."/>
        </authorList>
    </citation>
    <scope>NUCLEOTIDE SEQUENCE [LARGE SCALE GENOMIC DNA]</scope>
</reference>
<dbReference type="GO" id="GO:0000155">
    <property type="term" value="F:phosphorelay sensor kinase activity"/>
    <property type="evidence" value="ECO:0007669"/>
    <property type="project" value="InterPro"/>
</dbReference>
<keyword evidence="4" id="KW-1003">Cell membrane</keyword>
<keyword evidence="8" id="KW-0418">Kinase</keyword>
<evidence type="ECO:0000256" key="1">
    <source>
        <dbReference type="ARBA" id="ARBA00000085"/>
    </source>
</evidence>
<dbReference type="InterPro" id="IPR036890">
    <property type="entry name" value="HATPase_C_sf"/>
</dbReference>
<keyword evidence="6" id="KW-0808">Transferase</keyword>
<dbReference type="InterPro" id="IPR000014">
    <property type="entry name" value="PAS"/>
</dbReference>
<sequence>NILEDIEEAKSEAEEERDKTVSIINNLVDGLLVFNTENKLILINPWAEKFLGVQAKETAGKSISELTKFPNFKILTTILGDGQKEIFRKELSFSENLSLEVSGVPIMSGEKMLGNLIIMHNVTREKLIERMKTEFVSLSAHQLRTPLSAIKWTLRMLLDGDLGLISEEQRDILEKSYQSNERMINLINDLLNVTRIEEGRYLYKSIAVGPEEIVQTRINSYKERAERKKILLEFKKPEKKLSKVMLDVEKMGLAIDNLLDNAIIYGPQGGVVVISLKETEKNLEFSIKDTGIGIPAVQQKRLFTKFFRGTNAVKIDTEGTGLGLFITKNIIEAHGGKIWFESEEGKGTTFYFTLPKIEVKEEVEDFFKKV</sequence>
<dbReference type="Pfam" id="PF02518">
    <property type="entry name" value="HATPase_c"/>
    <property type="match status" value="1"/>
</dbReference>
<dbReference type="Pfam" id="PF00512">
    <property type="entry name" value="HisKA"/>
    <property type="match status" value="1"/>
</dbReference>
<dbReference type="SUPFAM" id="SSF55874">
    <property type="entry name" value="ATPase domain of HSP90 chaperone/DNA topoisomerase II/histidine kinase"/>
    <property type="match status" value="1"/>
</dbReference>
<evidence type="ECO:0000256" key="10">
    <source>
        <dbReference type="ARBA" id="ARBA00023012"/>
    </source>
</evidence>
<evidence type="ECO:0000256" key="2">
    <source>
        <dbReference type="ARBA" id="ARBA00004236"/>
    </source>
</evidence>
<dbReference type="GO" id="GO:0004721">
    <property type="term" value="F:phosphoprotein phosphatase activity"/>
    <property type="evidence" value="ECO:0007669"/>
    <property type="project" value="TreeGrafter"/>
</dbReference>
<organism evidence="14 15">
    <name type="scientific">Candidatus Nealsonbacteria bacterium CG08_land_8_20_14_0_20_38_20</name>
    <dbReference type="NCBI Taxonomy" id="1974705"/>
    <lineage>
        <taxon>Bacteria</taxon>
        <taxon>Candidatus Nealsoniibacteriota</taxon>
    </lineage>
</organism>
<dbReference type="CDD" id="cd00075">
    <property type="entry name" value="HATPase"/>
    <property type="match status" value="1"/>
</dbReference>
<keyword evidence="5" id="KW-0597">Phosphoprotein</keyword>
<feature type="non-terminal residue" evidence="14">
    <location>
        <position position="1"/>
    </location>
</feature>
<evidence type="ECO:0000313" key="14">
    <source>
        <dbReference type="EMBL" id="PIS39444.1"/>
    </source>
</evidence>
<evidence type="ECO:0000256" key="8">
    <source>
        <dbReference type="ARBA" id="ARBA00022777"/>
    </source>
</evidence>
<evidence type="ECO:0000313" key="15">
    <source>
        <dbReference type="Proteomes" id="UP000230088"/>
    </source>
</evidence>
<dbReference type="InterPro" id="IPR003661">
    <property type="entry name" value="HisK_dim/P_dom"/>
</dbReference>